<evidence type="ECO:0008006" key="7">
    <source>
        <dbReference type="Google" id="ProtNLM"/>
    </source>
</evidence>
<dbReference type="Pfam" id="PF00866">
    <property type="entry name" value="Ring_hydroxyl_B"/>
    <property type="match status" value="1"/>
</dbReference>
<dbReference type="Gene3D" id="3.10.450.50">
    <property type="match status" value="1"/>
</dbReference>
<dbReference type="GO" id="GO:0051213">
    <property type="term" value="F:dioxygenase activity"/>
    <property type="evidence" value="ECO:0007669"/>
    <property type="project" value="UniProtKB-KW"/>
</dbReference>
<dbReference type="OrthoDB" id="7446267at2"/>
<evidence type="ECO:0000256" key="2">
    <source>
        <dbReference type="ARBA" id="ARBA00022797"/>
    </source>
</evidence>
<dbReference type="Proteomes" id="UP000092952">
    <property type="component" value="Chromosome"/>
</dbReference>
<dbReference type="InterPro" id="IPR032710">
    <property type="entry name" value="NTF2-like_dom_sf"/>
</dbReference>
<accession>A0A1B1YTY7</accession>
<keyword evidence="4" id="KW-0560">Oxidoreductase</keyword>
<protein>
    <recommendedName>
        <fullName evidence="7">Aromatic-ring-hydroxylating dioxygenase subunit beta</fullName>
    </recommendedName>
</protein>
<evidence type="ECO:0000256" key="4">
    <source>
        <dbReference type="ARBA" id="ARBA00023002"/>
    </source>
</evidence>
<organism evidence="5 6">
    <name type="scientific">Immundisolibacter cernigliae</name>
    <dbReference type="NCBI Taxonomy" id="1810504"/>
    <lineage>
        <taxon>Bacteria</taxon>
        <taxon>Pseudomonadati</taxon>
        <taxon>Pseudomonadota</taxon>
        <taxon>Gammaproteobacteria</taxon>
        <taxon>Immundisolibacterales</taxon>
        <taxon>Immundisolibacteraceae</taxon>
        <taxon>Immundisolibacter</taxon>
    </lineage>
</organism>
<dbReference type="GO" id="GO:0019380">
    <property type="term" value="P:3-phenylpropionate catabolic process"/>
    <property type="evidence" value="ECO:0007669"/>
    <property type="project" value="TreeGrafter"/>
</dbReference>
<name>A0A1B1YTY7_9GAMM</name>
<dbReference type="EMBL" id="CP014671">
    <property type="protein sequence ID" value="ANX04186.1"/>
    <property type="molecule type" value="Genomic_DNA"/>
</dbReference>
<keyword evidence="3" id="KW-0223">Dioxygenase</keyword>
<dbReference type="InParanoid" id="A0A1B1YTY7"/>
<dbReference type="PANTHER" id="PTHR41534:SF1">
    <property type="entry name" value="BLR3401 PROTEIN"/>
    <property type="match status" value="1"/>
</dbReference>
<gene>
    <name evidence="5" type="ORF">PG2T_08360</name>
</gene>
<keyword evidence="2" id="KW-0058">Aromatic hydrocarbons catabolism</keyword>
<proteinExistence type="inferred from homology"/>
<dbReference type="PANTHER" id="PTHR41534">
    <property type="entry name" value="BLR3401 PROTEIN"/>
    <property type="match status" value="1"/>
</dbReference>
<evidence type="ECO:0000256" key="3">
    <source>
        <dbReference type="ARBA" id="ARBA00022964"/>
    </source>
</evidence>
<dbReference type="STRING" id="1810504.PG2T_08360"/>
<dbReference type="AlphaFoldDB" id="A0A1B1YTY7"/>
<dbReference type="SUPFAM" id="SSF54427">
    <property type="entry name" value="NTF2-like"/>
    <property type="match status" value="1"/>
</dbReference>
<dbReference type="CDD" id="cd00667">
    <property type="entry name" value="ring_hydroxylating_dioxygenases_beta"/>
    <property type="match status" value="1"/>
</dbReference>
<evidence type="ECO:0000313" key="6">
    <source>
        <dbReference type="Proteomes" id="UP000092952"/>
    </source>
</evidence>
<keyword evidence="6" id="KW-1185">Reference proteome</keyword>
<dbReference type="KEGG" id="gbi:PG2T_08360"/>
<dbReference type="InterPro" id="IPR000391">
    <property type="entry name" value="Rng_hydr_dOase-bsu"/>
</dbReference>
<evidence type="ECO:0000313" key="5">
    <source>
        <dbReference type="EMBL" id="ANX04186.1"/>
    </source>
</evidence>
<sequence>MSPEQALTTGSALLYRQGRLLDERRWQEWLDLFTEDCEYWVPAWLSEQRQTEDPDTQVSLIYYDLRSRLADRVWRVQSGTSVASDPMPRTCHAITNIQVDEAGDDAIRLFAAFRVDYHWRAQSQAYFGHYQHTLRRDGADWRITRQKISVLNDYIPTLLDFYLV</sequence>
<evidence type="ECO:0000256" key="1">
    <source>
        <dbReference type="ARBA" id="ARBA00009570"/>
    </source>
</evidence>
<comment type="similarity">
    <text evidence="1">Belongs to the bacterial ring-hydroxylating dioxygenase beta subunit family.</text>
</comment>
<dbReference type="RefSeq" id="WP_068804154.1">
    <property type="nucleotide sequence ID" value="NZ_CP014671.1"/>
</dbReference>
<reference evidence="6" key="1">
    <citation type="submission" date="2016-03" db="EMBL/GenBank/DDBJ databases">
        <title>Complete genome sequence of Solimmundus cernigliae, representing a novel lineage of polycyclic aromatic hydrocarbon degraders within the Gammaproteobacteria.</title>
        <authorList>
            <person name="Singleton D.R."/>
            <person name="Dickey A.N."/>
            <person name="Scholl E.H."/>
            <person name="Wright F.A."/>
            <person name="Aitken M.D."/>
        </authorList>
    </citation>
    <scope>NUCLEOTIDE SEQUENCE [LARGE SCALE GENOMIC DNA]</scope>
    <source>
        <strain evidence="6">TR3.2</strain>
    </source>
</reference>